<reference evidence="2" key="1">
    <citation type="submission" date="2017-02" db="EMBL/GenBank/DDBJ databases">
        <authorList>
            <person name="Daims H."/>
        </authorList>
    </citation>
    <scope>NUCLEOTIDE SEQUENCE [LARGE SCALE GENOMIC DNA]</scope>
</reference>
<protein>
    <submittedName>
        <fullName evidence="1">Uncharacterized protein</fullName>
    </submittedName>
</protein>
<name>A0A1R4H616_9GAMM</name>
<dbReference type="RefSeq" id="WP_176371049.1">
    <property type="nucleotide sequence ID" value="NZ_FUKI01000094.1"/>
</dbReference>
<dbReference type="Proteomes" id="UP000195667">
    <property type="component" value="Unassembled WGS sequence"/>
</dbReference>
<evidence type="ECO:0000313" key="1">
    <source>
        <dbReference type="EMBL" id="SJM91629.1"/>
    </source>
</evidence>
<organism evidence="1 2">
    <name type="scientific">Crenothrix polyspora</name>
    <dbReference type="NCBI Taxonomy" id="360316"/>
    <lineage>
        <taxon>Bacteria</taxon>
        <taxon>Pseudomonadati</taxon>
        <taxon>Pseudomonadota</taxon>
        <taxon>Gammaproteobacteria</taxon>
        <taxon>Methylococcales</taxon>
        <taxon>Crenotrichaceae</taxon>
        <taxon>Crenothrix</taxon>
    </lineage>
</organism>
<sequence>MQATEFEADARGRMIEIPEVSMDDPSFEEQLKIGREFMSEYGDTFTALTKYK</sequence>
<dbReference type="AlphaFoldDB" id="A0A1R4H616"/>
<keyword evidence="2" id="KW-1185">Reference proteome</keyword>
<proteinExistence type="predicted"/>
<gene>
    <name evidence="1" type="ORF">CRENPOLYSF1_200006</name>
</gene>
<evidence type="ECO:0000313" key="2">
    <source>
        <dbReference type="Proteomes" id="UP000195667"/>
    </source>
</evidence>
<dbReference type="EMBL" id="FUKI01000094">
    <property type="protein sequence ID" value="SJM91629.1"/>
    <property type="molecule type" value="Genomic_DNA"/>
</dbReference>
<accession>A0A1R4H616</accession>